<dbReference type="GO" id="GO:0022857">
    <property type="term" value="F:transmembrane transporter activity"/>
    <property type="evidence" value="ECO:0007669"/>
    <property type="project" value="InterPro"/>
</dbReference>
<feature type="transmembrane region" description="Helical" evidence="9">
    <location>
        <begin position="371"/>
        <end position="392"/>
    </location>
</feature>
<comment type="subcellular location">
    <subcellularLocation>
        <location evidence="1">Cell membrane</location>
        <topology evidence="1">Multi-pass membrane protein</topology>
    </subcellularLocation>
</comment>
<dbReference type="FunFam" id="1.20.1250.20:FF:000218">
    <property type="entry name" value="facilitated trehalose transporter Tret1"/>
    <property type="match status" value="1"/>
</dbReference>
<keyword evidence="3" id="KW-1003">Cell membrane</keyword>
<keyword evidence="6 9" id="KW-1133">Transmembrane helix</keyword>
<dbReference type="AlphaFoldDB" id="A0AAN9VL98"/>
<evidence type="ECO:0000256" key="6">
    <source>
        <dbReference type="ARBA" id="ARBA00022989"/>
    </source>
</evidence>
<reference evidence="11 12" key="1">
    <citation type="submission" date="2024-03" db="EMBL/GenBank/DDBJ databases">
        <title>The genome assembly and annotation of the cricket Gryllus longicercus Weissman &amp; Gray.</title>
        <authorList>
            <person name="Szrajer S."/>
            <person name="Gray D."/>
            <person name="Ylla G."/>
        </authorList>
    </citation>
    <scope>NUCLEOTIDE SEQUENCE [LARGE SCALE GENOMIC DNA]</scope>
    <source>
        <strain evidence="11">DAG 2021-001</strain>
        <tissue evidence="11">Whole body minus gut</tissue>
    </source>
</reference>
<accession>A0AAN9VL98</accession>
<dbReference type="PRINTS" id="PR00171">
    <property type="entry name" value="SUGRTRNSPORT"/>
</dbReference>
<sequence>MATAAGPETPPPPPPATEPAPEPATASPAAADRQPAPCGDVEAGAKTGLAPSCRRQHTAALMAHGWSMCVGAATAWTSPALPVLMGHRVHTEDETVRARVSLDEASWMAALFPLGALLAGPAAGAVARALGRRGALLALAPPTAAAWLLLAWAGQQALLVHAGRFLIGVSWGLSATIVPMYCSEIADKRCRGRLNAYAYPASVLGHVWVCALGTCLPYLWYSAACAGLPLLALAGLWWAPESPVHLAEVGRHEEAWHVVRWLRGGSPLVDPKPELEAALAAVNALDEDRTRFAWGMLAEPKIARALALCLGVQLFQLTCGVNAFVFYTTQIFEGVGIVPSGNVCSVVLTVAHFIGAVCSTKMLSRMPRRPFLLVSAVGMALGQAGFGLYSYYYRYGYDVKTWAWTPTLSIGVFYIFHSMGFGPLPGVFMGEILPAHVKPWAIPTIAFFARTVASTLAKEVPIFIDVCRHHVVFGMFFGGFSALGAIFVFFFVPETKLKSPASNKKSTESNR</sequence>
<dbReference type="PROSITE" id="PS00217">
    <property type="entry name" value="SUGAR_TRANSPORT_2"/>
    <property type="match status" value="1"/>
</dbReference>
<organism evidence="11 12">
    <name type="scientific">Gryllus longicercus</name>
    <dbReference type="NCBI Taxonomy" id="2509291"/>
    <lineage>
        <taxon>Eukaryota</taxon>
        <taxon>Metazoa</taxon>
        <taxon>Ecdysozoa</taxon>
        <taxon>Arthropoda</taxon>
        <taxon>Hexapoda</taxon>
        <taxon>Insecta</taxon>
        <taxon>Pterygota</taxon>
        <taxon>Neoptera</taxon>
        <taxon>Polyneoptera</taxon>
        <taxon>Orthoptera</taxon>
        <taxon>Ensifera</taxon>
        <taxon>Gryllidea</taxon>
        <taxon>Grylloidea</taxon>
        <taxon>Gryllidae</taxon>
        <taxon>Gryllinae</taxon>
        <taxon>Gryllus</taxon>
    </lineage>
</organism>
<feature type="region of interest" description="Disordered" evidence="8">
    <location>
        <begin position="1"/>
        <end position="43"/>
    </location>
</feature>
<feature type="transmembrane region" description="Helical" evidence="9">
    <location>
        <begin position="105"/>
        <end position="127"/>
    </location>
</feature>
<evidence type="ECO:0000256" key="3">
    <source>
        <dbReference type="ARBA" id="ARBA00022475"/>
    </source>
</evidence>
<dbReference type="PANTHER" id="PTHR48021:SF1">
    <property type="entry name" value="GH07001P-RELATED"/>
    <property type="match status" value="1"/>
</dbReference>
<keyword evidence="4" id="KW-0762">Sugar transport</keyword>
<dbReference type="Gene3D" id="1.20.1250.20">
    <property type="entry name" value="MFS general substrate transporter like domains"/>
    <property type="match status" value="1"/>
</dbReference>
<dbReference type="PANTHER" id="PTHR48021">
    <property type="match status" value="1"/>
</dbReference>
<feature type="compositionally biased region" description="Low complexity" evidence="8">
    <location>
        <begin position="23"/>
        <end position="37"/>
    </location>
</feature>
<evidence type="ECO:0000256" key="8">
    <source>
        <dbReference type="SAM" id="MobiDB-lite"/>
    </source>
</evidence>
<feature type="transmembrane region" description="Helical" evidence="9">
    <location>
        <begin position="194"/>
        <end position="214"/>
    </location>
</feature>
<evidence type="ECO:0000256" key="4">
    <source>
        <dbReference type="ARBA" id="ARBA00022597"/>
    </source>
</evidence>
<keyword evidence="5 9" id="KW-0812">Transmembrane</keyword>
<feature type="transmembrane region" description="Helical" evidence="9">
    <location>
        <begin position="134"/>
        <end position="153"/>
    </location>
</feature>
<proteinExistence type="predicted"/>
<feature type="transmembrane region" description="Helical" evidence="9">
    <location>
        <begin position="305"/>
        <end position="327"/>
    </location>
</feature>
<keyword evidence="2" id="KW-0813">Transport</keyword>
<evidence type="ECO:0000256" key="1">
    <source>
        <dbReference type="ARBA" id="ARBA00004651"/>
    </source>
</evidence>
<dbReference type="InterPro" id="IPR003663">
    <property type="entry name" value="Sugar/inositol_transpt"/>
</dbReference>
<evidence type="ECO:0000259" key="10">
    <source>
        <dbReference type="PROSITE" id="PS50850"/>
    </source>
</evidence>
<keyword evidence="7 9" id="KW-0472">Membrane</keyword>
<dbReference type="InterPro" id="IPR005828">
    <property type="entry name" value="MFS_sugar_transport-like"/>
</dbReference>
<evidence type="ECO:0000313" key="11">
    <source>
        <dbReference type="EMBL" id="KAK7792447.1"/>
    </source>
</evidence>
<dbReference type="GO" id="GO:0005886">
    <property type="term" value="C:plasma membrane"/>
    <property type="evidence" value="ECO:0007669"/>
    <property type="project" value="UniProtKB-SubCell"/>
</dbReference>
<evidence type="ECO:0000256" key="2">
    <source>
        <dbReference type="ARBA" id="ARBA00022448"/>
    </source>
</evidence>
<dbReference type="InterPro" id="IPR036259">
    <property type="entry name" value="MFS_trans_sf"/>
</dbReference>
<evidence type="ECO:0000256" key="9">
    <source>
        <dbReference type="SAM" id="Phobius"/>
    </source>
</evidence>
<feature type="transmembrane region" description="Helical" evidence="9">
    <location>
        <begin position="469"/>
        <end position="492"/>
    </location>
</feature>
<evidence type="ECO:0000313" key="12">
    <source>
        <dbReference type="Proteomes" id="UP001378592"/>
    </source>
</evidence>
<name>A0AAN9VL98_9ORTH</name>
<dbReference type="PROSITE" id="PS50850">
    <property type="entry name" value="MFS"/>
    <property type="match status" value="1"/>
</dbReference>
<dbReference type="InterPro" id="IPR020846">
    <property type="entry name" value="MFS_dom"/>
</dbReference>
<protein>
    <recommendedName>
        <fullName evidence="10">Major facilitator superfamily (MFS) profile domain-containing protein</fullName>
    </recommendedName>
</protein>
<feature type="transmembrane region" description="Helical" evidence="9">
    <location>
        <begin position="339"/>
        <end position="359"/>
    </location>
</feature>
<feature type="transmembrane region" description="Helical" evidence="9">
    <location>
        <begin position="65"/>
        <end position="85"/>
    </location>
</feature>
<dbReference type="Pfam" id="PF00083">
    <property type="entry name" value="Sugar_tr"/>
    <property type="match status" value="1"/>
</dbReference>
<feature type="transmembrane region" description="Helical" evidence="9">
    <location>
        <begin position="165"/>
        <end position="182"/>
    </location>
</feature>
<evidence type="ECO:0000256" key="7">
    <source>
        <dbReference type="ARBA" id="ARBA00023136"/>
    </source>
</evidence>
<dbReference type="SUPFAM" id="SSF103473">
    <property type="entry name" value="MFS general substrate transporter"/>
    <property type="match status" value="1"/>
</dbReference>
<comment type="caution">
    <text evidence="11">The sequence shown here is derived from an EMBL/GenBank/DDBJ whole genome shotgun (WGS) entry which is preliminary data.</text>
</comment>
<feature type="transmembrane region" description="Helical" evidence="9">
    <location>
        <begin position="404"/>
        <end position="428"/>
    </location>
</feature>
<dbReference type="Proteomes" id="UP001378592">
    <property type="component" value="Unassembled WGS sequence"/>
</dbReference>
<evidence type="ECO:0000256" key="5">
    <source>
        <dbReference type="ARBA" id="ARBA00022692"/>
    </source>
</evidence>
<feature type="compositionally biased region" description="Pro residues" evidence="8">
    <location>
        <begin position="8"/>
        <end position="22"/>
    </location>
</feature>
<dbReference type="InterPro" id="IPR005829">
    <property type="entry name" value="Sugar_transporter_CS"/>
</dbReference>
<dbReference type="InterPro" id="IPR050549">
    <property type="entry name" value="MFS_Trehalose_Transporter"/>
</dbReference>
<dbReference type="EMBL" id="JAZDUA010000448">
    <property type="protein sequence ID" value="KAK7792447.1"/>
    <property type="molecule type" value="Genomic_DNA"/>
</dbReference>
<keyword evidence="12" id="KW-1185">Reference proteome</keyword>
<feature type="domain" description="Major facilitator superfamily (MFS) profile" evidence="10">
    <location>
        <begin position="59"/>
        <end position="496"/>
    </location>
</feature>
<gene>
    <name evidence="11" type="ORF">R5R35_001036</name>
</gene>